<dbReference type="OrthoDB" id="9992747at2759"/>
<dbReference type="Gene3D" id="3.40.800.10">
    <property type="entry name" value="Ureohydrolase domain"/>
    <property type="match status" value="1"/>
</dbReference>
<organism evidence="14 15">
    <name type="scientific">Zootermopsis nevadensis</name>
    <name type="common">Dampwood termite</name>
    <dbReference type="NCBI Taxonomy" id="136037"/>
    <lineage>
        <taxon>Eukaryota</taxon>
        <taxon>Metazoa</taxon>
        <taxon>Ecdysozoa</taxon>
        <taxon>Arthropoda</taxon>
        <taxon>Hexapoda</taxon>
        <taxon>Insecta</taxon>
        <taxon>Pterygota</taxon>
        <taxon>Neoptera</taxon>
        <taxon>Polyneoptera</taxon>
        <taxon>Dictyoptera</taxon>
        <taxon>Blattodea</taxon>
        <taxon>Blattoidea</taxon>
        <taxon>Termitoidae</taxon>
        <taxon>Termopsidae</taxon>
        <taxon>Zootermopsis</taxon>
    </lineage>
</organism>
<dbReference type="PANTHER" id="PTHR43782">
    <property type="entry name" value="ARGINASE"/>
    <property type="match status" value="1"/>
</dbReference>
<dbReference type="PIRSF" id="PIRSF036979">
    <property type="entry name" value="Arginase"/>
    <property type="match status" value="1"/>
</dbReference>
<dbReference type="InterPro" id="IPR023696">
    <property type="entry name" value="Ureohydrolase_dom_sf"/>
</dbReference>
<keyword evidence="4 13" id="KW-0835">Urea cycle</keyword>
<evidence type="ECO:0000256" key="2">
    <source>
        <dbReference type="ARBA" id="ARBA00012168"/>
    </source>
</evidence>
<dbReference type="FunCoup" id="A0A067RBV6">
    <property type="interactions" value="96"/>
</dbReference>
<dbReference type="SUPFAM" id="SSF52768">
    <property type="entry name" value="Arginase/deacetylase"/>
    <property type="match status" value="1"/>
</dbReference>
<evidence type="ECO:0000256" key="13">
    <source>
        <dbReference type="RuleBase" id="RU361159"/>
    </source>
</evidence>
<dbReference type="AlphaFoldDB" id="A0A067RBV6"/>
<feature type="binding site" evidence="10">
    <location>
        <position position="254"/>
    </location>
    <ligand>
        <name>Mn(2+)</name>
        <dbReference type="ChEBI" id="CHEBI:29035"/>
        <label>1</label>
    </ligand>
</feature>
<evidence type="ECO:0000256" key="3">
    <source>
        <dbReference type="ARBA" id="ARBA00018123"/>
    </source>
</evidence>
<dbReference type="EMBL" id="KK852559">
    <property type="protein sequence ID" value="KDR21371.1"/>
    <property type="molecule type" value="Genomic_DNA"/>
</dbReference>
<feature type="binding site" evidence="10">
    <location>
        <position position="144"/>
    </location>
    <ligand>
        <name>Mn(2+)</name>
        <dbReference type="ChEBI" id="CHEBI:29035"/>
        <label>1</label>
    </ligand>
</feature>
<keyword evidence="7 12" id="KW-0378">Hydrolase</keyword>
<dbReference type="PROSITE" id="PS51409">
    <property type="entry name" value="ARGINASE_2"/>
    <property type="match status" value="1"/>
</dbReference>
<feature type="binding site" evidence="10">
    <location>
        <position position="121"/>
    </location>
    <ligand>
        <name>Mn(2+)</name>
        <dbReference type="ChEBI" id="CHEBI:29035"/>
        <label>1</label>
    </ligand>
</feature>
<dbReference type="InParanoid" id="A0A067RBV6"/>
<evidence type="ECO:0000256" key="1">
    <source>
        <dbReference type="ARBA" id="ARBA00005098"/>
    </source>
</evidence>
<evidence type="ECO:0000256" key="7">
    <source>
        <dbReference type="ARBA" id="ARBA00022801"/>
    </source>
</evidence>
<comment type="pathway">
    <text evidence="1 13">Nitrogen metabolism; urea cycle; L-ornithine and urea from L-arginine: step 1/1.</text>
</comment>
<evidence type="ECO:0000256" key="12">
    <source>
        <dbReference type="RuleBase" id="RU003684"/>
    </source>
</evidence>
<dbReference type="GO" id="GO:0030145">
    <property type="term" value="F:manganese ion binding"/>
    <property type="evidence" value="ECO:0007669"/>
    <property type="project" value="TreeGrafter"/>
</dbReference>
<evidence type="ECO:0000256" key="6">
    <source>
        <dbReference type="ARBA" id="ARBA00022723"/>
    </source>
</evidence>
<dbReference type="EC" id="3.5.3.1" evidence="2 13"/>
<dbReference type="OMA" id="YKEFRYA"/>
<dbReference type="STRING" id="136037.A0A067RBV6"/>
<feature type="binding site" evidence="10">
    <location>
        <position position="146"/>
    </location>
    <ligand>
        <name>Mn(2+)</name>
        <dbReference type="ChEBI" id="CHEBI:29035"/>
        <label>1</label>
    </ligand>
</feature>
<comment type="cofactor">
    <cofactor evidence="10 13">
        <name>Mn(2+)</name>
        <dbReference type="ChEBI" id="CHEBI:29035"/>
    </cofactor>
    <text evidence="10 13">Binds 2 manganese ions per subunit.</text>
</comment>
<evidence type="ECO:0000256" key="4">
    <source>
        <dbReference type="ARBA" id="ARBA00022436"/>
    </source>
</evidence>
<comment type="similarity">
    <text evidence="11 12">Belongs to the arginase family.</text>
</comment>
<evidence type="ECO:0000256" key="5">
    <source>
        <dbReference type="ARBA" id="ARBA00022503"/>
    </source>
</evidence>
<feature type="binding site" evidence="10">
    <location>
        <position position="252"/>
    </location>
    <ligand>
        <name>Mn(2+)</name>
        <dbReference type="ChEBI" id="CHEBI:29035"/>
        <label>1</label>
    </ligand>
</feature>
<protein>
    <recommendedName>
        <fullName evidence="3 13">Arginase</fullName>
        <ecNumber evidence="2 13">3.5.3.1</ecNumber>
    </recommendedName>
</protein>
<evidence type="ECO:0000313" key="14">
    <source>
        <dbReference type="EMBL" id="KDR21371.1"/>
    </source>
</evidence>
<gene>
    <name evidence="14" type="ORF">L798_03147</name>
</gene>
<proteinExistence type="inferred from homology"/>
<dbReference type="GO" id="GO:0004053">
    <property type="term" value="F:arginase activity"/>
    <property type="evidence" value="ECO:0007669"/>
    <property type="project" value="UniProtKB-EC"/>
</dbReference>
<dbReference type="PRINTS" id="PR00116">
    <property type="entry name" value="ARGINASE"/>
</dbReference>
<keyword evidence="8 10" id="KW-0464">Manganese</keyword>
<keyword evidence="6 10" id="KW-0479">Metal-binding</keyword>
<dbReference type="InterPro" id="IPR006035">
    <property type="entry name" value="Ureohydrolase"/>
</dbReference>
<dbReference type="GO" id="GO:0000050">
    <property type="term" value="P:urea cycle"/>
    <property type="evidence" value="ECO:0007669"/>
    <property type="project" value="UniProtKB-UniPathway"/>
</dbReference>
<dbReference type="eggNOG" id="KOG2965">
    <property type="taxonomic scope" value="Eukaryota"/>
</dbReference>
<dbReference type="GO" id="GO:0010121">
    <property type="term" value="P:L-arginine catabolic process to proline via ornithine"/>
    <property type="evidence" value="ECO:0007669"/>
    <property type="project" value="UniProtKB-ARBA"/>
</dbReference>
<keyword evidence="5 13" id="KW-0056">Arginine metabolism</keyword>
<evidence type="ECO:0000256" key="11">
    <source>
        <dbReference type="PROSITE-ProRule" id="PRU00742"/>
    </source>
</evidence>
<keyword evidence="15" id="KW-1185">Reference proteome</keyword>
<dbReference type="UniPathway" id="UPA00158">
    <property type="reaction ID" value="UER00270"/>
</dbReference>
<dbReference type="GO" id="GO:0005829">
    <property type="term" value="C:cytosol"/>
    <property type="evidence" value="ECO:0007669"/>
    <property type="project" value="TreeGrafter"/>
</dbReference>
<dbReference type="PANTHER" id="PTHR43782:SF3">
    <property type="entry name" value="ARGINASE"/>
    <property type="match status" value="1"/>
</dbReference>
<feature type="binding site" evidence="10">
    <location>
        <position position="148"/>
    </location>
    <ligand>
        <name>Mn(2+)</name>
        <dbReference type="ChEBI" id="CHEBI:29035"/>
        <label>1</label>
    </ligand>
</feature>
<dbReference type="PROSITE" id="PS01053">
    <property type="entry name" value="ARGINASE_1"/>
    <property type="match status" value="1"/>
</dbReference>
<dbReference type="Proteomes" id="UP000027135">
    <property type="component" value="Unassembled WGS sequence"/>
</dbReference>
<evidence type="ECO:0000256" key="10">
    <source>
        <dbReference type="PIRSR" id="PIRSR036979-1"/>
    </source>
</evidence>
<evidence type="ECO:0000256" key="8">
    <source>
        <dbReference type="ARBA" id="ARBA00023211"/>
    </source>
</evidence>
<reference evidence="14 15" key="1">
    <citation type="journal article" date="2014" name="Nat. Commun.">
        <title>Molecular traces of alternative social organization in a termite genome.</title>
        <authorList>
            <person name="Terrapon N."/>
            <person name="Li C."/>
            <person name="Robertson H.M."/>
            <person name="Ji L."/>
            <person name="Meng X."/>
            <person name="Booth W."/>
            <person name="Chen Z."/>
            <person name="Childers C.P."/>
            <person name="Glastad K.M."/>
            <person name="Gokhale K."/>
            <person name="Gowin J."/>
            <person name="Gronenberg W."/>
            <person name="Hermansen R.A."/>
            <person name="Hu H."/>
            <person name="Hunt B.G."/>
            <person name="Huylmans A.K."/>
            <person name="Khalil S.M."/>
            <person name="Mitchell R.D."/>
            <person name="Munoz-Torres M.C."/>
            <person name="Mustard J.A."/>
            <person name="Pan H."/>
            <person name="Reese J.T."/>
            <person name="Scharf M.E."/>
            <person name="Sun F."/>
            <person name="Vogel H."/>
            <person name="Xiao J."/>
            <person name="Yang W."/>
            <person name="Yang Z."/>
            <person name="Yang Z."/>
            <person name="Zhou J."/>
            <person name="Zhu J."/>
            <person name="Brent C.S."/>
            <person name="Elsik C.G."/>
            <person name="Goodisman M.A."/>
            <person name="Liberles D.A."/>
            <person name="Roe R.M."/>
            <person name="Vargo E.L."/>
            <person name="Vilcinskas A."/>
            <person name="Wang J."/>
            <person name="Bornberg-Bauer E."/>
            <person name="Korb J."/>
            <person name="Zhang G."/>
            <person name="Liebig J."/>
        </authorList>
    </citation>
    <scope>NUCLEOTIDE SEQUENCE [LARGE SCALE GENOMIC DNA]</scope>
    <source>
        <tissue evidence="14">Whole organism</tissue>
    </source>
</reference>
<comment type="catalytic activity">
    <reaction evidence="9 13">
        <text>L-arginine + H2O = urea + L-ornithine</text>
        <dbReference type="Rhea" id="RHEA:20569"/>
        <dbReference type="ChEBI" id="CHEBI:15377"/>
        <dbReference type="ChEBI" id="CHEBI:16199"/>
        <dbReference type="ChEBI" id="CHEBI:32682"/>
        <dbReference type="ChEBI" id="CHEBI:46911"/>
        <dbReference type="EC" id="3.5.3.1"/>
    </reaction>
</comment>
<dbReference type="CDD" id="cd09989">
    <property type="entry name" value="Arginase"/>
    <property type="match status" value="1"/>
</dbReference>
<dbReference type="FunFam" id="3.40.800.10:FF:000005">
    <property type="entry name" value="Arginase"/>
    <property type="match status" value="1"/>
</dbReference>
<evidence type="ECO:0000313" key="15">
    <source>
        <dbReference type="Proteomes" id="UP000027135"/>
    </source>
</evidence>
<name>A0A067RBV6_ZOONE</name>
<accession>A0A067RBV6</accession>
<dbReference type="Pfam" id="PF00491">
    <property type="entry name" value="Arginase"/>
    <property type="match status" value="1"/>
</dbReference>
<sequence>MLKLCSLRIFNRLSRNNLVINLRRSHSKIGVIGVPFDKGQLKGGVGSGPEAFRNLGLIEELQGLGCDVKDFGDVTYEQIEGLIVKNMTALGHIAACQKEVSDSVIRIINEGRMCLTIGGDHSCSIGTIDGHVKAKGNIALLWVDAHADLNTNATSPTGNVHGMPVALLAKELSDYWPYLPGMDWQQPRLSIRNIAYIGLRDIDSYERLVIDKFAITAFGMEDIERYGIIEVTNMALRRIDPNNNLPLHVSFDIDSLDALEAPSTGTPVRGGLTLREGIQVMEESYRTQRLSAVDLVEVNPGLGSPTDVKITLEAAKHIIRAASGHSRRGQSPENVLDLPQQTFHSVSQSPHNS</sequence>
<dbReference type="GO" id="GO:0005634">
    <property type="term" value="C:nucleus"/>
    <property type="evidence" value="ECO:0007669"/>
    <property type="project" value="TreeGrafter"/>
</dbReference>
<dbReference type="InterPro" id="IPR014033">
    <property type="entry name" value="Arginase"/>
</dbReference>
<dbReference type="NCBIfam" id="TIGR01229">
    <property type="entry name" value="rocF_arginase"/>
    <property type="match status" value="1"/>
</dbReference>
<dbReference type="InterPro" id="IPR020855">
    <property type="entry name" value="Ureohydrolase_Mn_BS"/>
</dbReference>
<evidence type="ECO:0000256" key="9">
    <source>
        <dbReference type="ARBA" id="ARBA00047391"/>
    </source>
</evidence>